<protein>
    <submittedName>
        <fullName evidence="5">LuxR family two component transcriptional regulator</fullName>
    </submittedName>
</protein>
<evidence type="ECO:0000256" key="2">
    <source>
        <dbReference type="PROSITE-ProRule" id="PRU00169"/>
    </source>
</evidence>
<evidence type="ECO:0000259" key="3">
    <source>
        <dbReference type="PROSITE" id="PS50043"/>
    </source>
</evidence>
<dbReference type="PANTHER" id="PTHR43214:SF42">
    <property type="entry name" value="TRANSCRIPTIONAL REGULATORY PROTEIN DESR"/>
    <property type="match status" value="1"/>
</dbReference>
<dbReference type="PANTHER" id="PTHR43214">
    <property type="entry name" value="TWO-COMPONENT RESPONSE REGULATOR"/>
    <property type="match status" value="1"/>
</dbReference>
<comment type="caution">
    <text evidence="5">The sequence shown here is derived from an EMBL/GenBank/DDBJ whole genome shotgun (WGS) entry which is preliminary data.</text>
</comment>
<dbReference type="InterPro" id="IPR000792">
    <property type="entry name" value="Tscrpt_reg_LuxR_C"/>
</dbReference>
<dbReference type="PROSITE" id="PS50043">
    <property type="entry name" value="HTH_LUXR_2"/>
    <property type="match status" value="1"/>
</dbReference>
<dbReference type="EMBL" id="PHUJ01000003">
    <property type="protein sequence ID" value="PKB29531.1"/>
    <property type="molecule type" value="Genomic_DNA"/>
</dbReference>
<dbReference type="SUPFAM" id="SSF52172">
    <property type="entry name" value="CheY-like"/>
    <property type="match status" value="1"/>
</dbReference>
<dbReference type="Gene3D" id="1.10.10.10">
    <property type="entry name" value="Winged helix-like DNA-binding domain superfamily/Winged helix DNA-binding domain"/>
    <property type="match status" value="1"/>
</dbReference>
<dbReference type="Pfam" id="PF00196">
    <property type="entry name" value="GerE"/>
    <property type="match status" value="1"/>
</dbReference>
<dbReference type="Pfam" id="PF00072">
    <property type="entry name" value="Response_reg"/>
    <property type="match status" value="1"/>
</dbReference>
<dbReference type="PRINTS" id="PR00038">
    <property type="entry name" value="HTHLUXR"/>
</dbReference>
<dbReference type="InterPro" id="IPR036388">
    <property type="entry name" value="WH-like_DNA-bd_sf"/>
</dbReference>
<evidence type="ECO:0000256" key="1">
    <source>
        <dbReference type="ARBA" id="ARBA00023125"/>
    </source>
</evidence>
<dbReference type="CDD" id="cd06170">
    <property type="entry name" value="LuxR_C_like"/>
    <property type="match status" value="1"/>
</dbReference>
<keyword evidence="2" id="KW-0597">Phosphoprotein</keyword>
<dbReference type="PROSITE" id="PS50110">
    <property type="entry name" value="RESPONSE_REGULATORY"/>
    <property type="match status" value="1"/>
</dbReference>
<accession>A0AA44ULX2</accession>
<dbReference type="SMART" id="SM00421">
    <property type="entry name" value="HTH_LUXR"/>
    <property type="match status" value="1"/>
</dbReference>
<dbReference type="GO" id="GO:0006355">
    <property type="term" value="P:regulation of DNA-templated transcription"/>
    <property type="evidence" value="ECO:0007669"/>
    <property type="project" value="InterPro"/>
</dbReference>
<evidence type="ECO:0000313" key="5">
    <source>
        <dbReference type="EMBL" id="PKB29531.1"/>
    </source>
</evidence>
<dbReference type="Gene3D" id="3.40.50.2300">
    <property type="match status" value="1"/>
</dbReference>
<gene>
    <name evidence="5" type="ORF">ATL51_1162</name>
</gene>
<dbReference type="SUPFAM" id="SSF46894">
    <property type="entry name" value="C-terminal effector domain of the bipartite response regulators"/>
    <property type="match status" value="1"/>
</dbReference>
<evidence type="ECO:0000259" key="4">
    <source>
        <dbReference type="PROSITE" id="PS50110"/>
    </source>
</evidence>
<dbReference type="InterPro" id="IPR001789">
    <property type="entry name" value="Sig_transdc_resp-reg_receiver"/>
</dbReference>
<dbReference type="InterPro" id="IPR039420">
    <property type="entry name" value="WalR-like"/>
</dbReference>
<sequence>MLRVLLVDDHRSYTDLLALGLAVHGDAEVVGVAHDAVTARAALAGPDPRRAPQVVVLDVRLPGGGLTLLGDVHAAGARALVLTAHPRPGPAREALEAGAAGFLGKQTPLAGIVAAVRTVAAGGTAHPPAAASEPTGATLPRLTPRELDVLRGLAGGRDVTRIAAAHRLSPHTVRDHVRALLGKLGARSQLEAVVAAERLGLVALDPGGEPVPRAAGQPVP</sequence>
<organism evidence="5 6">
    <name type="scientific">Pseudonocardia alni</name>
    <name type="common">Amycolata alni</name>
    <dbReference type="NCBI Taxonomy" id="33907"/>
    <lineage>
        <taxon>Bacteria</taxon>
        <taxon>Bacillati</taxon>
        <taxon>Actinomycetota</taxon>
        <taxon>Actinomycetes</taxon>
        <taxon>Pseudonocardiales</taxon>
        <taxon>Pseudonocardiaceae</taxon>
        <taxon>Pseudonocardia</taxon>
    </lineage>
</organism>
<reference evidence="5 6" key="1">
    <citation type="submission" date="2017-11" db="EMBL/GenBank/DDBJ databases">
        <title>Sequencing the genomes of 1000 actinobacteria strains.</title>
        <authorList>
            <person name="Klenk H.-P."/>
        </authorList>
    </citation>
    <scope>NUCLEOTIDE SEQUENCE [LARGE SCALE GENOMIC DNA]</scope>
    <source>
        <strain evidence="5 6">DSM 44104</strain>
    </source>
</reference>
<dbReference type="Proteomes" id="UP000232453">
    <property type="component" value="Unassembled WGS sequence"/>
</dbReference>
<dbReference type="RefSeq" id="WP_167409965.1">
    <property type="nucleotide sequence ID" value="NZ_JBICSI010000002.1"/>
</dbReference>
<feature type="domain" description="HTH luxR-type" evidence="3">
    <location>
        <begin position="135"/>
        <end position="200"/>
    </location>
</feature>
<dbReference type="InterPro" id="IPR016032">
    <property type="entry name" value="Sig_transdc_resp-reg_C-effctor"/>
</dbReference>
<feature type="domain" description="Response regulatory" evidence="4">
    <location>
        <begin position="3"/>
        <end position="120"/>
    </location>
</feature>
<dbReference type="InterPro" id="IPR011006">
    <property type="entry name" value="CheY-like_superfamily"/>
</dbReference>
<dbReference type="SMART" id="SM00448">
    <property type="entry name" value="REC"/>
    <property type="match status" value="1"/>
</dbReference>
<name>A0AA44ULX2_PSEA5</name>
<evidence type="ECO:0000313" key="6">
    <source>
        <dbReference type="Proteomes" id="UP000232453"/>
    </source>
</evidence>
<dbReference type="GO" id="GO:0000160">
    <property type="term" value="P:phosphorelay signal transduction system"/>
    <property type="evidence" value="ECO:0007669"/>
    <property type="project" value="InterPro"/>
</dbReference>
<keyword evidence="1" id="KW-0238">DNA-binding</keyword>
<feature type="modified residue" description="4-aspartylphosphate" evidence="2">
    <location>
        <position position="58"/>
    </location>
</feature>
<dbReference type="GO" id="GO:0003677">
    <property type="term" value="F:DNA binding"/>
    <property type="evidence" value="ECO:0007669"/>
    <property type="project" value="UniProtKB-KW"/>
</dbReference>
<dbReference type="AlphaFoldDB" id="A0AA44ULX2"/>
<proteinExistence type="predicted"/>